<keyword evidence="3" id="KW-1185">Reference proteome</keyword>
<dbReference type="EMBL" id="NGKU01000001">
    <property type="protein sequence ID" value="OTN76760.1"/>
    <property type="molecule type" value="Genomic_DNA"/>
</dbReference>
<dbReference type="InterPro" id="IPR044925">
    <property type="entry name" value="His-Me_finger_sf"/>
</dbReference>
<reference evidence="2 3" key="1">
    <citation type="submission" date="2017-05" db="EMBL/GenBank/DDBJ databases">
        <title>The Genome Sequence of Enterococcus sp. 8G7_MSG3316.</title>
        <authorList>
            <consortium name="The Broad Institute Genomics Platform"/>
            <consortium name="The Broad Institute Genomic Center for Infectious Diseases"/>
            <person name="Earl A."/>
            <person name="Manson A."/>
            <person name="Schwartman J."/>
            <person name="Gilmore M."/>
            <person name="Abouelleil A."/>
            <person name="Cao P."/>
            <person name="Chapman S."/>
            <person name="Cusick C."/>
            <person name="Shea T."/>
            <person name="Young S."/>
            <person name="Neafsey D."/>
            <person name="Nusbaum C."/>
            <person name="Birren B."/>
        </authorList>
    </citation>
    <scope>NUCLEOTIDE SEQUENCE [LARGE SCALE GENOMIC DNA]</scope>
    <source>
        <strain evidence="2 3">8G7_MSG3316</strain>
    </source>
</reference>
<dbReference type="AlphaFoldDB" id="A0A242A797"/>
<dbReference type="Pfam" id="PF13392">
    <property type="entry name" value="HNH_3"/>
    <property type="match status" value="1"/>
</dbReference>
<dbReference type="OrthoDB" id="6638408at2"/>
<gene>
    <name evidence="2" type="ORF">A5886_001839</name>
</gene>
<dbReference type="STRING" id="1834191.A5886_001839"/>
<organism evidence="2 3">
    <name type="scientific">Candidatus Enterococcus testudinis</name>
    <dbReference type="NCBI Taxonomy" id="1834191"/>
    <lineage>
        <taxon>Bacteria</taxon>
        <taxon>Bacillati</taxon>
        <taxon>Bacillota</taxon>
        <taxon>Bacilli</taxon>
        <taxon>Lactobacillales</taxon>
        <taxon>Enterococcaceae</taxon>
        <taxon>Enterococcus</taxon>
    </lineage>
</organism>
<dbReference type="InterPro" id="IPR003615">
    <property type="entry name" value="HNH_nuc"/>
</dbReference>
<dbReference type="Proteomes" id="UP000195043">
    <property type="component" value="Unassembled WGS sequence"/>
</dbReference>
<dbReference type="Gene3D" id="3.90.75.20">
    <property type="match status" value="1"/>
</dbReference>
<evidence type="ECO:0000313" key="2">
    <source>
        <dbReference type="EMBL" id="OTN76760.1"/>
    </source>
</evidence>
<comment type="caution">
    <text evidence="2">The sequence shown here is derived from an EMBL/GenBank/DDBJ whole genome shotgun (WGS) entry which is preliminary data.</text>
</comment>
<feature type="domain" description="HNH nuclease" evidence="1">
    <location>
        <begin position="188"/>
        <end position="232"/>
    </location>
</feature>
<evidence type="ECO:0000313" key="3">
    <source>
        <dbReference type="Proteomes" id="UP000195043"/>
    </source>
</evidence>
<name>A0A242A797_9ENTE</name>
<dbReference type="RefSeq" id="WP_086274747.1">
    <property type="nucleotide sequence ID" value="NZ_NGKU01000001.1"/>
</dbReference>
<sequence length="276" mass="31793">MPKNKYTSEMLDYLREIAPGRFNDEITQLFNERFDMDVTDSQMKSLRSRHKIQSSLDPKDRGIRANQSKRLFTDEQIRFIKKNAIDTSNIALTNLINAEFGTSFTLKQIKGWKKNRRVSSGLTGHFEKGHVPINKGTKGMFNVGGNKTSFKKGQTAHNFKPIGTERVDREGYVLIKVADEGTWPERWKFKHKVEWEKVNGPIPEGYVLIFLDGNKQNLYSSNLKLITKSQNLQLNRKQWRFDNAEATEVGLSLARIKEKISKIQKEPTSLADEVSR</sequence>
<accession>A0A242A797</accession>
<protein>
    <recommendedName>
        <fullName evidence="1">HNH nuclease domain-containing protein</fullName>
    </recommendedName>
</protein>
<dbReference type="SUPFAM" id="SSF54060">
    <property type="entry name" value="His-Me finger endonucleases"/>
    <property type="match status" value="1"/>
</dbReference>
<proteinExistence type="predicted"/>
<evidence type="ECO:0000259" key="1">
    <source>
        <dbReference type="Pfam" id="PF13392"/>
    </source>
</evidence>